<comment type="similarity">
    <text evidence="1">In the N-terminal section; belongs to the MoaB/Mog family.</text>
</comment>
<proteinExistence type="inferred from homology"/>
<dbReference type="AlphaFoldDB" id="A0AAE0TFR4"/>
<dbReference type="SUPFAM" id="SSF53218">
    <property type="entry name" value="Molybdenum cofactor biosynthesis proteins"/>
    <property type="match status" value="1"/>
</dbReference>
<reference evidence="3" key="3">
    <citation type="submission" date="2023-05" db="EMBL/GenBank/DDBJ databases">
        <authorList>
            <person name="Smith C.H."/>
        </authorList>
    </citation>
    <scope>NUCLEOTIDE SEQUENCE</scope>
    <source>
        <strain evidence="3">CHS0354</strain>
        <tissue evidence="3">Mantle</tissue>
    </source>
</reference>
<evidence type="ECO:0000313" key="4">
    <source>
        <dbReference type="Proteomes" id="UP001195483"/>
    </source>
</evidence>
<name>A0AAE0TFR4_9BIVA</name>
<reference evidence="3" key="1">
    <citation type="journal article" date="2021" name="Genome Biol. Evol.">
        <title>A High-Quality Reference Genome for a Parasitic Bivalve with Doubly Uniparental Inheritance (Bivalvia: Unionida).</title>
        <authorList>
            <person name="Smith C.H."/>
        </authorList>
    </citation>
    <scope>NUCLEOTIDE SEQUENCE</scope>
    <source>
        <strain evidence="3">CHS0354</strain>
    </source>
</reference>
<dbReference type="Proteomes" id="UP001195483">
    <property type="component" value="Unassembled WGS sequence"/>
</dbReference>
<evidence type="ECO:0000256" key="1">
    <source>
        <dbReference type="ARBA" id="ARBA00007589"/>
    </source>
</evidence>
<comment type="caution">
    <text evidence="3">The sequence shown here is derived from an EMBL/GenBank/DDBJ whole genome shotgun (WGS) entry which is preliminary data.</text>
</comment>
<protein>
    <recommendedName>
        <fullName evidence="2">MoaB/Mog domain-containing protein</fullName>
    </recommendedName>
</protein>
<sequence>MARVEEEIIRMADELRCHVIFTTGGTGPAPRDITPDATPSIEFRRQNLTAYGIPDCGIFPAGEENYGEKNYPLKSAAISGLYREEDTAFFLDDITRNYDDVQTCLPAIHTYLIRRFENNHLELPGYK</sequence>
<evidence type="ECO:0000259" key="2">
    <source>
        <dbReference type="Pfam" id="PF00994"/>
    </source>
</evidence>
<feature type="domain" description="MoaB/Mog" evidence="2">
    <location>
        <begin position="3"/>
        <end position="39"/>
    </location>
</feature>
<dbReference type="Pfam" id="PF00994">
    <property type="entry name" value="MoCF_biosynth"/>
    <property type="match status" value="1"/>
</dbReference>
<gene>
    <name evidence="3" type="ORF">CHS0354_006914</name>
</gene>
<dbReference type="Gene3D" id="3.40.980.10">
    <property type="entry name" value="MoaB/Mog-like domain"/>
    <property type="match status" value="1"/>
</dbReference>
<evidence type="ECO:0000313" key="3">
    <source>
        <dbReference type="EMBL" id="KAK3608873.1"/>
    </source>
</evidence>
<accession>A0AAE0TFR4</accession>
<organism evidence="3 4">
    <name type="scientific">Potamilus streckersoni</name>
    <dbReference type="NCBI Taxonomy" id="2493646"/>
    <lineage>
        <taxon>Eukaryota</taxon>
        <taxon>Metazoa</taxon>
        <taxon>Spiralia</taxon>
        <taxon>Lophotrochozoa</taxon>
        <taxon>Mollusca</taxon>
        <taxon>Bivalvia</taxon>
        <taxon>Autobranchia</taxon>
        <taxon>Heteroconchia</taxon>
        <taxon>Palaeoheterodonta</taxon>
        <taxon>Unionida</taxon>
        <taxon>Unionoidea</taxon>
        <taxon>Unionidae</taxon>
        <taxon>Ambleminae</taxon>
        <taxon>Lampsilini</taxon>
        <taxon>Potamilus</taxon>
    </lineage>
</organism>
<reference evidence="3" key="2">
    <citation type="journal article" date="2021" name="Genome Biol. Evol.">
        <title>Developing a high-quality reference genome for a parasitic bivalve with doubly uniparental inheritance (Bivalvia: Unionida).</title>
        <authorList>
            <person name="Smith C.H."/>
        </authorList>
    </citation>
    <scope>NUCLEOTIDE SEQUENCE</scope>
    <source>
        <strain evidence="3">CHS0354</strain>
        <tissue evidence="3">Mantle</tissue>
    </source>
</reference>
<keyword evidence="4" id="KW-1185">Reference proteome</keyword>
<dbReference type="InterPro" id="IPR001453">
    <property type="entry name" value="MoaB/Mog_dom"/>
</dbReference>
<dbReference type="EMBL" id="JAEAOA010000469">
    <property type="protein sequence ID" value="KAK3608873.1"/>
    <property type="molecule type" value="Genomic_DNA"/>
</dbReference>
<dbReference type="InterPro" id="IPR036425">
    <property type="entry name" value="MoaB/Mog-like_dom_sf"/>
</dbReference>